<reference evidence="2" key="1">
    <citation type="submission" date="2021-06" db="EMBL/GenBank/DDBJ databases">
        <authorList>
            <person name="Kallberg Y."/>
            <person name="Tangrot J."/>
            <person name="Rosling A."/>
        </authorList>
    </citation>
    <scope>NUCLEOTIDE SEQUENCE</scope>
    <source>
        <strain evidence="2">IA702</strain>
    </source>
</reference>
<feature type="compositionally biased region" description="Basic residues" evidence="1">
    <location>
        <begin position="147"/>
        <end position="158"/>
    </location>
</feature>
<gene>
    <name evidence="2" type="ORF">POCULU_LOCUS10482</name>
</gene>
<evidence type="ECO:0000256" key="1">
    <source>
        <dbReference type="SAM" id="MobiDB-lite"/>
    </source>
</evidence>
<evidence type="ECO:0000313" key="3">
    <source>
        <dbReference type="Proteomes" id="UP000789572"/>
    </source>
</evidence>
<dbReference type="AlphaFoldDB" id="A0A9N9E297"/>
<feature type="region of interest" description="Disordered" evidence="1">
    <location>
        <begin position="147"/>
        <end position="177"/>
    </location>
</feature>
<proteinExistence type="predicted"/>
<dbReference type="OrthoDB" id="2424936at2759"/>
<evidence type="ECO:0000313" key="2">
    <source>
        <dbReference type="EMBL" id="CAG8661493.1"/>
    </source>
</evidence>
<organism evidence="2 3">
    <name type="scientific">Paraglomus occultum</name>
    <dbReference type="NCBI Taxonomy" id="144539"/>
    <lineage>
        <taxon>Eukaryota</taxon>
        <taxon>Fungi</taxon>
        <taxon>Fungi incertae sedis</taxon>
        <taxon>Mucoromycota</taxon>
        <taxon>Glomeromycotina</taxon>
        <taxon>Glomeromycetes</taxon>
        <taxon>Paraglomerales</taxon>
        <taxon>Paraglomeraceae</taxon>
        <taxon>Paraglomus</taxon>
    </lineage>
</organism>
<protein>
    <submittedName>
        <fullName evidence="2">1964_t:CDS:1</fullName>
    </submittedName>
</protein>
<comment type="caution">
    <text evidence="2">The sequence shown here is derived from an EMBL/GenBank/DDBJ whole genome shotgun (WGS) entry which is preliminary data.</text>
</comment>
<keyword evidence="3" id="KW-1185">Reference proteome</keyword>
<dbReference type="EMBL" id="CAJVPJ010005445">
    <property type="protein sequence ID" value="CAG8661493.1"/>
    <property type="molecule type" value="Genomic_DNA"/>
</dbReference>
<name>A0A9N9E297_9GLOM</name>
<accession>A0A9N9E297</accession>
<dbReference type="Proteomes" id="UP000789572">
    <property type="component" value="Unassembled WGS sequence"/>
</dbReference>
<sequence>MKEIRQAIGIKRLEAIKIEKALAAAKNSSYELNRALRTSAAANTKIAESTSKAEKISNEDYVEKMDLLPLVVEHLSACKKVVFAGTDPGLVVTSVAMPRTLEAIFSNINRFQALADGSEKDDFDVQRLPKSHKITASRVNEVTFARRHQVKRERRRRQGINDQKKRAKESRERELRTKRAYGKIAAEERRHIWTHASTSKHSNIVHLFGDWRGINCGIKGHTRRGLKRIRAEHRAFSKVAMTNEFNTSKTCSYCFCRVVLHKARRVVDGKQKVVRLNGAVECVNPRCPAKKLKYTTRGRDAAAASNIALSGASIILSSDHTALPCFRRNSNNTRYSLATLPTAAAPELVPPGSIRNE</sequence>